<dbReference type="GO" id="GO:0016491">
    <property type="term" value="F:oxidoreductase activity"/>
    <property type="evidence" value="ECO:0007669"/>
    <property type="project" value="UniProtKB-KW"/>
</dbReference>
<dbReference type="Gene3D" id="3.50.50.60">
    <property type="entry name" value="FAD/NAD(P)-binding domain"/>
    <property type="match status" value="1"/>
</dbReference>
<dbReference type="EC" id="1.-.-.-" evidence="3"/>
<dbReference type="InterPro" id="IPR006076">
    <property type="entry name" value="FAD-dep_OxRdtase"/>
</dbReference>
<organism evidence="3 4">
    <name type="scientific">Deinococcus navajonensis</name>
    <dbReference type="NCBI Taxonomy" id="309884"/>
    <lineage>
        <taxon>Bacteria</taxon>
        <taxon>Thermotogati</taxon>
        <taxon>Deinococcota</taxon>
        <taxon>Deinococci</taxon>
        <taxon>Deinococcales</taxon>
        <taxon>Deinococcaceae</taxon>
        <taxon>Deinococcus</taxon>
    </lineage>
</organism>
<name>A0ABV8XPY0_9DEIO</name>
<accession>A0ABV8XPY0</accession>
<protein>
    <submittedName>
        <fullName evidence="3">FAD-dependent oxidoreductase</fullName>
        <ecNumber evidence="3">1.-.-.-</ecNumber>
    </submittedName>
</protein>
<reference evidence="4" key="1">
    <citation type="journal article" date="2019" name="Int. J. Syst. Evol. Microbiol.">
        <title>The Global Catalogue of Microorganisms (GCM) 10K type strain sequencing project: providing services to taxonomists for standard genome sequencing and annotation.</title>
        <authorList>
            <consortium name="The Broad Institute Genomics Platform"/>
            <consortium name="The Broad Institute Genome Sequencing Center for Infectious Disease"/>
            <person name="Wu L."/>
            <person name="Ma J."/>
        </authorList>
    </citation>
    <scope>NUCLEOTIDE SEQUENCE [LARGE SCALE GENOMIC DNA]</scope>
    <source>
        <strain evidence="4">CCUG 56029</strain>
    </source>
</reference>
<comment type="caution">
    <text evidence="3">The sequence shown here is derived from an EMBL/GenBank/DDBJ whole genome shotgun (WGS) entry which is preliminary data.</text>
</comment>
<gene>
    <name evidence="3" type="ORF">ACFOZ9_15275</name>
</gene>
<dbReference type="EMBL" id="JBHSEH010000022">
    <property type="protein sequence ID" value="MFC4427579.1"/>
    <property type="molecule type" value="Genomic_DNA"/>
</dbReference>
<dbReference type="PANTHER" id="PTHR13847:SF289">
    <property type="entry name" value="GLYCINE OXIDASE"/>
    <property type="match status" value="1"/>
</dbReference>
<sequence>MPACGASRVTRRVVVIGGGVAGASVAYFLGQAGLQVTVVDAGMHAASHVPSALVNPVRGQSGGVDPRALAGLTLTWALLRDLEAQGLQVPHGRKGVLRPVPDDRTRVRFDRNLPPELAHHWLSPAFAPAPLATGWAHVLSLPQGGWLDGAALCRALLAASGAEVARDRVTAWDARTVTLGSGVTWDTEAVVWCGGSVGAGWAALEGTHRMGTLLTLDHTPSVVPLSFGAYLAPAAQGGVLGATFESPAPTWLPPYLPLASLGWLLGKGAALSDLSGVTVTGRWTGSRLSGLRAGRGGDGVWQLCGLGSKGFLLGPLLARGLAAEVSATLASRTG</sequence>
<dbReference type="Pfam" id="PF01266">
    <property type="entry name" value="DAO"/>
    <property type="match status" value="1"/>
</dbReference>
<dbReference type="Gene3D" id="3.30.9.10">
    <property type="entry name" value="D-Amino Acid Oxidase, subunit A, domain 2"/>
    <property type="match status" value="1"/>
</dbReference>
<keyword evidence="1 3" id="KW-0560">Oxidoreductase</keyword>
<evidence type="ECO:0000256" key="1">
    <source>
        <dbReference type="ARBA" id="ARBA00023002"/>
    </source>
</evidence>
<dbReference type="PANTHER" id="PTHR13847">
    <property type="entry name" value="SARCOSINE DEHYDROGENASE-RELATED"/>
    <property type="match status" value="1"/>
</dbReference>
<evidence type="ECO:0000313" key="4">
    <source>
        <dbReference type="Proteomes" id="UP001595998"/>
    </source>
</evidence>
<dbReference type="Proteomes" id="UP001595998">
    <property type="component" value="Unassembled WGS sequence"/>
</dbReference>
<dbReference type="RefSeq" id="WP_380041197.1">
    <property type="nucleotide sequence ID" value="NZ_JBHSEH010000022.1"/>
</dbReference>
<evidence type="ECO:0000313" key="3">
    <source>
        <dbReference type="EMBL" id="MFC4427579.1"/>
    </source>
</evidence>
<feature type="domain" description="FAD dependent oxidoreductase" evidence="2">
    <location>
        <begin position="12"/>
        <end position="323"/>
    </location>
</feature>
<keyword evidence="4" id="KW-1185">Reference proteome</keyword>
<evidence type="ECO:0000259" key="2">
    <source>
        <dbReference type="Pfam" id="PF01266"/>
    </source>
</evidence>
<proteinExistence type="predicted"/>
<dbReference type="SUPFAM" id="SSF51905">
    <property type="entry name" value="FAD/NAD(P)-binding domain"/>
    <property type="match status" value="1"/>
</dbReference>
<dbReference type="InterPro" id="IPR036188">
    <property type="entry name" value="FAD/NAD-bd_sf"/>
</dbReference>